<dbReference type="PROSITE" id="PS51892">
    <property type="entry name" value="SUBTILASE"/>
    <property type="match status" value="1"/>
</dbReference>
<feature type="active site" description="Charge relay system" evidence="5">
    <location>
        <position position="413"/>
    </location>
</feature>
<dbReference type="Gene3D" id="3.40.50.200">
    <property type="entry name" value="Peptidase S8/S53 domain"/>
    <property type="match status" value="1"/>
</dbReference>
<dbReference type="Pfam" id="PF00082">
    <property type="entry name" value="Peptidase_S8"/>
    <property type="match status" value="1"/>
</dbReference>
<dbReference type="Pfam" id="PF22148">
    <property type="entry name" value="Fervidolysin_NPro-like"/>
    <property type="match status" value="1"/>
</dbReference>
<keyword evidence="3 5" id="KW-0378">Hydrolase</keyword>
<evidence type="ECO:0000256" key="3">
    <source>
        <dbReference type="ARBA" id="ARBA00022801"/>
    </source>
</evidence>
<comment type="similarity">
    <text evidence="1 5 6">Belongs to the peptidase S8 family.</text>
</comment>
<dbReference type="InterPro" id="IPR022398">
    <property type="entry name" value="Peptidase_S8_His-AS"/>
</dbReference>
<dbReference type="SUPFAM" id="SSF63446">
    <property type="entry name" value="Type I dockerin domain"/>
    <property type="match status" value="1"/>
</dbReference>
<feature type="domain" description="Peptidase S8/S53" evidence="7">
    <location>
        <begin position="190"/>
        <end position="449"/>
    </location>
</feature>
<dbReference type="GO" id="GO:0000272">
    <property type="term" value="P:polysaccharide catabolic process"/>
    <property type="evidence" value="ECO:0007669"/>
    <property type="project" value="InterPro"/>
</dbReference>
<dbReference type="PROSITE" id="PS00018">
    <property type="entry name" value="EF_HAND_1"/>
    <property type="match status" value="1"/>
</dbReference>
<dbReference type="PANTHER" id="PTHR43399:SF4">
    <property type="entry name" value="CELL WALL-ASSOCIATED PROTEASE"/>
    <property type="match status" value="1"/>
</dbReference>
<dbReference type="Proteomes" id="UP000245934">
    <property type="component" value="Unassembled WGS sequence"/>
</dbReference>
<dbReference type="GO" id="GO:0004553">
    <property type="term" value="F:hydrolase activity, hydrolyzing O-glycosyl compounds"/>
    <property type="evidence" value="ECO:0007669"/>
    <property type="project" value="InterPro"/>
</dbReference>
<keyword evidence="2 5" id="KW-0645">Protease</keyword>
<dbReference type="InterPro" id="IPR034204">
    <property type="entry name" value="PfSUB1-like_cat_dom"/>
</dbReference>
<keyword evidence="10" id="KW-1185">Reference proteome</keyword>
<evidence type="ECO:0000256" key="5">
    <source>
        <dbReference type="PROSITE-ProRule" id="PRU01240"/>
    </source>
</evidence>
<reference evidence="9 10" key="1">
    <citation type="submission" date="2018-05" db="EMBL/GenBank/DDBJ databases">
        <title>Draft genome of Methanospirillum stamsii Pt1.</title>
        <authorList>
            <person name="Dueholm M.S."/>
            <person name="Nielsen P.H."/>
            <person name="Bakmann L.F."/>
            <person name="Otzen D.E."/>
        </authorList>
    </citation>
    <scope>NUCLEOTIDE SEQUENCE [LARGE SCALE GENOMIC DNA]</scope>
    <source>
        <strain evidence="9 10">Pt1</strain>
    </source>
</reference>
<evidence type="ECO:0000256" key="6">
    <source>
        <dbReference type="RuleBase" id="RU003355"/>
    </source>
</evidence>
<dbReference type="InterPro" id="IPR036852">
    <property type="entry name" value="Peptidase_S8/S53_dom_sf"/>
</dbReference>
<keyword evidence="4 5" id="KW-0720">Serine protease</keyword>
<dbReference type="GO" id="GO:0004252">
    <property type="term" value="F:serine-type endopeptidase activity"/>
    <property type="evidence" value="ECO:0007669"/>
    <property type="project" value="UniProtKB-UniRule"/>
</dbReference>
<feature type="active site" description="Charge relay system" evidence="5">
    <location>
        <position position="198"/>
    </location>
</feature>
<proteinExistence type="inferred from homology"/>
<dbReference type="InterPro" id="IPR023827">
    <property type="entry name" value="Peptidase_S8_Asp-AS"/>
</dbReference>
<evidence type="ECO:0000256" key="1">
    <source>
        <dbReference type="ARBA" id="ARBA00011073"/>
    </source>
</evidence>
<organism evidence="9 10">
    <name type="scientific">Methanospirillum stamsii</name>
    <dbReference type="NCBI Taxonomy" id="1277351"/>
    <lineage>
        <taxon>Archaea</taxon>
        <taxon>Methanobacteriati</taxon>
        <taxon>Methanobacteriota</taxon>
        <taxon>Stenosarchaea group</taxon>
        <taxon>Methanomicrobia</taxon>
        <taxon>Methanomicrobiales</taxon>
        <taxon>Methanospirillaceae</taxon>
        <taxon>Methanospirillum</taxon>
    </lineage>
</organism>
<dbReference type="InterPro" id="IPR051048">
    <property type="entry name" value="Peptidase_S8/S53_subtilisin"/>
</dbReference>
<name>A0A2V2MTV3_9EURY</name>
<evidence type="ECO:0000256" key="2">
    <source>
        <dbReference type="ARBA" id="ARBA00022670"/>
    </source>
</evidence>
<dbReference type="InterPro" id="IPR015500">
    <property type="entry name" value="Peptidase_S8_subtilisin-rel"/>
</dbReference>
<sequence length="548" mass="56726">MNMHFAHLTVVVKLLILSGFLITGFSCAVLGDEQNVTPTVQSPETTAAYVPGELIVKYKDGSVAALAAEGTGPVALEALGAEVATDFSAEGLSNLQALDISGSLSVKEAIEELEQSPYVAYAEPNFIISLSLPETEPANENDTGEISALSYPNDPKFSDQWGLTNTGQTGGKSGADISAAKGWDITTGSDSIVVAVIDTGVDYTHPDLAANIWTNPGEIAGNGIDDDGNGYIDDVHGYDFINNDNDPMDDNGHGTHCAGVIGAIGNNGVGIAGLSWKVKIMPLKFLRADGNGDTAASLNAIAYARRMGADVISCSWGGTAKSQALGDAISSTNVLFACAAGNAGSNNDITPHYPSGFSSDQIISVAASDDDDGIPSFSNYGASSVDLAAPGDWIMSTYPTALGHQYVKMKGTSMATPHVAGLAALLLSKDSSLTPSALKTKILSSVDKLSAFSGKTVSGGRINVLKALGGGSSSGVVALPGQSNAPKDLNGDGKYEDVNGNSRTDFSDVVLFFKQMTWISSNEPVTVFDFSGNGRIDYTDVVTLFKSI</sequence>
<dbReference type="InterPro" id="IPR036439">
    <property type="entry name" value="Dockerin_dom_sf"/>
</dbReference>
<dbReference type="PRINTS" id="PR00723">
    <property type="entry name" value="SUBTILISIN"/>
</dbReference>
<dbReference type="SUPFAM" id="SSF52743">
    <property type="entry name" value="Subtilisin-like"/>
    <property type="match status" value="1"/>
</dbReference>
<dbReference type="PROSITE" id="PS00136">
    <property type="entry name" value="SUBTILASE_ASP"/>
    <property type="match status" value="1"/>
</dbReference>
<dbReference type="InterPro" id="IPR023828">
    <property type="entry name" value="Peptidase_S8_Ser-AS"/>
</dbReference>
<feature type="active site" description="Charge relay system" evidence="5">
    <location>
        <position position="253"/>
    </location>
</feature>
<dbReference type="InterPro" id="IPR002105">
    <property type="entry name" value="Dockerin_1_rpt"/>
</dbReference>
<evidence type="ECO:0000313" key="9">
    <source>
        <dbReference type="EMBL" id="PWR69760.1"/>
    </source>
</evidence>
<evidence type="ECO:0000256" key="4">
    <source>
        <dbReference type="ARBA" id="ARBA00022825"/>
    </source>
</evidence>
<dbReference type="GO" id="GO:0006508">
    <property type="term" value="P:proteolysis"/>
    <property type="evidence" value="ECO:0007669"/>
    <property type="project" value="UniProtKB-KW"/>
</dbReference>
<dbReference type="CDD" id="cd07473">
    <property type="entry name" value="Peptidases_S8_Subtilisin_like"/>
    <property type="match status" value="1"/>
</dbReference>
<comment type="caution">
    <text evidence="9">The sequence shown here is derived from an EMBL/GenBank/DDBJ whole genome shotgun (WGS) entry which is preliminary data.</text>
</comment>
<evidence type="ECO:0000259" key="7">
    <source>
        <dbReference type="Pfam" id="PF00082"/>
    </source>
</evidence>
<gene>
    <name evidence="9" type="ORF">DLD82_17025</name>
</gene>
<accession>A0A2V2MTV3</accession>
<dbReference type="EMBL" id="QGMZ01000055">
    <property type="protein sequence ID" value="PWR69760.1"/>
    <property type="molecule type" value="Genomic_DNA"/>
</dbReference>
<evidence type="ECO:0000313" key="10">
    <source>
        <dbReference type="Proteomes" id="UP000245934"/>
    </source>
</evidence>
<dbReference type="PANTHER" id="PTHR43399">
    <property type="entry name" value="SUBTILISIN-RELATED"/>
    <property type="match status" value="1"/>
</dbReference>
<dbReference type="InterPro" id="IPR054399">
    <property type="entry name" value="Fervidolysin-like_N_prodom"/>
</dbReference>
<evidence type="ECO:0000259" key="8">
    <source>
        <dbReference type="Pfam" id="PF22148"/>
    </source>
</evidence>
<dbReference type="PROSITE" id="PS00138">
    <property type="entry name" value="SUBTILASE_SER"/>
    <property type="match status" value="1"/>
</dbReference>
<protein>
    <submittedName>
        <fullName evidence="9">Peptidase S8/S53 subtilisin kexin sedolisin</fullName>
    </submittedName>
</protein>
<feature type="domain" description="Fervidolysin-like N-terminal prodomain" evidence="8">
    <location>
        <begin position="38"/>
        <end position="125"/>
    </location>
</feature>
<dbReference type="AlphaFoldDB" id="A0A2V2MTV3"/>
<dbReference type="InterPro" id="IPR018247">
    <property type="entry name" value="EF_Hand_1_Ca_BS"/>
</dbReference>
<dbReference type="PROSITE" id="PS00137">
    <property type="entry name" value="SUBTILASE_HIS"/>
    <property type="match status" value="1"/>
</dbReference>
<dbReference type="InterPro" id="IPR000209">
    <property type="entry name" value="Peptidase_S8/S53_dom"/>
</dbReference>
<dbReference type="Pfam" id="PF00404">
    <property type="entry name" value="Dockerin_1"/>
    <property type="match status" value="1"/>
</dbReference>